<dbReference type="Proteomes" id="UP001151760">
    <property type="component" value="Unassembled WGS sequence"/>
</dbReference>
<organism evidence="1 2">
    <name type="scientific">Tanacetum coccineum</name>
    <dbReference type="NCBI Taxonomy" id="301880"/>
    <lineage>
        <taxon>Eukaryota</taxon>
        <taxon>Viridiplantae</taxon>
        <taxon>Streptophyta</taxon>
        <taxon>Embryophyta</taxon>
        <taxon>Tracheophyta</taxon>
        <taxon>Spermatophyta</taxon>
        <taxon>Magnoliopsida</taxon>
        <taxon>eudicotyledons</taxon>
        <taxon>Gunneridae</taxon>
        <taxon>Pentapetalae</taxon>
        <taxon>asterids</taxon>
        <taxon>campanulids</taxon>
        <taxon>Asterales</taxon>
        <taxon>Asteraceae</taxon>
        <taxon>Asteroideae</taxon>
        <taxon>Anthemideae</taxon>
        <taxon>Anthemidinae</taxon>
        <taxon>Tanacetum</taxon>
    </lineage>
</organism>
<comment type="caution">
    <text evidence="1">The sequence shown here is derived from an EMBL/GenBank/DDBJ whole genome shotgun (WGS) entry which is preliminary data.</text>
</comment>
<evidence type="ECO:0000313" key="2">
    <source>
        <dbReference type="Proteomes" id="UP001151760"/>
    </source>
</evidence>
<protein>
    <submittedName>
        <fullName evidence="1">Uncharacterized protein</fullName>
    </submittedName>
</protein>
<reference evidence="1" key="1">
    <citation type="journal article" date="2022" name="Int. J. Mol. Sci.">
        <title>Draft Genome of Tanacetum Coccineum: Genomic Comparison of Closely Related Tanacetum-Family Plants.</title>
        <authorList>
            <person name="Yamashiro T."/>
            <person name="Shiraishi A."/>
            <person name="Nakayama K."/>
            <person name="Satake H."/>
        </authorList>
    </citation>
    <scope>NUCLEOTIDE SEQUENCE</scope>
</reference>
<keyword evidence="2" id="KW-1185">Reference proteome</keyword>
<accession>A0ABQ5ACE2</accession>
<evidence type="ECO:0000313" key="1">
    <source>
        <dbReference type="EMBL" id="GJT00325.1"/>
    </source>
</evidence>
<reference evidence="1" key="2">
    <citation type="submission" date="2022-01" db="EMBL/GenBank/DDBJ databases">
        <authorList>
            <person name="Yamashiro T."/>
            <person name="Shiraishi A."/>
            <person name="Satake H."/>
            <person name="Nakayama K."/>
        </authorList>
    </citation>
    <scope>NUCLEOTIDE SEQUENCE</scope>
</reference>
<sequence>MIACSERSFARTGENTMGFPYLGPLPEGVVVAGVTGVPWRVFLLGCLPMNPKLVQPCYPCDALLFVGIFAEGDMVPHKAYGVLAVRRKDDCLAFDECYRTNFFMTGHSSAPIDSLLPSVEIPPSTSLCYEELLPIGHSRPPF</sequence>
<proteinExistence type="predicted"/>
<gene>
    <name evidence="1" type="ORF">Tco_0821494</name>
</gene>
<name>A0ABQ5ACE2_9ASTR</name>
<dbReference type="EMBL" id="BQNB010012186">
    <property type="protein sequence ID" value="GJT00325.1"/>
    <property type="molecule type" value="Genomic_DNA"/>
</dbReference>